<keyword evidence="6 9" id="KW-0482">Metalloprotease</keyword>
<protein>
    <recommendedName>
        <fullName evidence="9">Metalloendopeptidase</fullName>
        <ecNumber evidence="9">3.4.24.-</ecNumber>
    </recommendedName>
</protein>
<dbReference type="Proteomes" id="UP000035682">
    <property type="component" value="Unplaced"/>
</dbReference>
<keyword evidence="2 9" id="KW-0645">Protease</keyword>
<evidence type="ECO:0000256" key="7">
    <source>
        <dbReference type="ARBA" id="ARBA00023157"/>
    </source>
</evidence>
<evidence type="ECO:0000256" key="8">
    <source>
        <dbReference type="PROSITE-ProRule" id="PRU01211"/>
    </source>
</evidence>
<evidence type="ECO:0000256" key="4">
    <source>
        <dbReference type="ARBA" id="ARBA00022801"/>
    </source>
</evidence>
<feature type="chain" id="PRO_5015017736" description="Metalloendopeptidase" evidence="9">
    <location>
        <begin position="25"/>
        <end position="396"/>
    </location>
</feature>
<reference evidence="11 12" key="1">
    <citation type="submission" date="2014-09" db="EMBL/GenBank/DDBJ databases">
        <authorList>
            <person name="Martin A.A."/>
        </authorList>
    </citation>
    <scope>NUCLEOTIDE SEQUENCE</scope>
    <source>
        <strain evidence="12">ED321</strain>
        <strain evidence="11">ED321 Heterogonic</strain>
    </source>
</reference>
<dbReference type="WormBase" id="SRAE_2000440700">
    <property type="protein sequence ID" value="SRP07973"/>
    <property type="gene ID" value="WBGene00264639"/>
</dbReference>
<reference evidence="13" key="2">
    <citation type="submission" date="2020-12" db="UniProtKB">
        <authorList>
            <consortium name="WormBaseParasite"/>
        </authorList>
    </citation>
    <scope>IDENTIFICATION</scope>
</reference>
<evidence type="ECO:0000256" key="1">
    <source>
        <dbReference type="ARBA" id="ARBA00022536"/>
    </source>
</evidence>
<gene>
    <name evidence="11 13 14" type="ORF">SRAE_2000440700</name>
</gene>
<evidence type="ECO:0000256" key="5">
    <source>
        <dbReference type="ARBA" id="ARBA00022833"/>
    </source>
</evidence>
<dbReference type="InterPro" id="IPR035914">
    <property type="entry name" value="Sperma_CUB_dom_sf"/>
</dbReference>
<evidence type="ECO:0000313" key="14">
    <source>
        <dbReference type="WormBase" id="SRAE_2000440700"/>
    </source>
</evidence>
<comment type="caution">
    <text evidence="8">Lacks conserved residue(s) required for the propagation of feature annotation.</text>
</comment>
<dbReference type="SUPFAM" id="SSF55486">
    <property type="entry name" value="Metalloproteases ('zincins'), catalytic domain"/>
    <property type="match status" value="1"/>
</dbReference>
<evidence type="ECO:0000256" key="6">
    <source>
        <dbReference type="ARBA" id="ARBA00023049"/>
    </source>
</evidence>
<dbReference type="EC" id="3.4.24.-" evidence="9"/>
<dbReference type="RefSeq" id="XP_024508960.1">
    <property type="nucleotide sequence ID" value="XM_024643275.1"/>
</dbReference>
<feature type="domain" description="Peptidase M12A" evidence="10">
    <location>
        <begin position="45"/>
        <end position="245"/>
    </location>
</feature>
<dbReference type="Gene3D" id="3.40.390.10">
    <property type="entry name" value="Collagenase (Catalytic Domain)"/>
    <property type="match status" value="1"/>
</dbReference>
<comment type="cofactor">
    <cofactor evidence="9">
        <name>Zn(2+)</name>
        <dbReference type="ChEBI" id="CHEBI:29105"/>
    </cofactor>
    <text evidence="9">Binds 1 zinc ion per subunit.</text>
</comment>
<evidence type="ECO:0000259" key="10">
    <source>
        <dbReference type="PROSITE" id="PS51864"/>
    </source>
</evidence>
<name>A0A090LQD3_STRRB</name>
<dbReference type="InterPro" id="IPR024079">
    <property type="entry name" value="MetalloPept_cat_dom_sf"/>
</dbReference>
<dbReference type="GO" id="GO:0008270">
    <property type="term" value="F:zinc ion binding"/>
    <property type="evidence" value="ECO:0007669"/>
    <property type="project" value="InterPro"/>
</dbReference>
<dbReference type="AlphaFoldDB" id="A0A090LQD3"/>
<dbReference type="Pfam" id="PF01400">
    <property type="entry name" value="Astacin"/>
    <property type="match status" value="1"/>
</dbReference>
<evidence type="ECO:0000313" key="11">
    <source>
        <dbReference type="EMBL" id="CEF69761.1"/>
    </source>
</evidence>
<keyword evidence="7" id="KW-1015">Disulfide bond</keyword>
<evidence type="ECO:0000313" key="13">
    <source>
        <dbReference type="WBParaSite" id="SRAE_2000440700.1"/>
    </source>
</evidence>
<dbReference type="InterPro" id="IPR001506">
    <property type="entry name" value="Peptidase_M12A"/>
</dbReference>
<keyword evidence="5 9" id="KW-0862">Zinc</keyword>
<dbReference type="GO" id="GO:0004222">
    <property type="term" value="F:metalloendopeptidase activity"/>
    <property type="evidence" value="ECO:0007669"/>
    <property type="project" value="UniProtKB-UniRule"/>
</dbReference>
<organism evidence="11">
    <name type="scientific">Strongyloides ratti</name>
    <name type="common">Parasitic roundworm</name>
    <dbReference type="NCBI Taxonomy" id="34506"/>
    <lineage>
        <taxon>Eukaryota</taxon>
        <taxon>Metazoa</taxon>
        <taxon>Ecdysozoa</taxon>
        <taxon>Nematoda</taxon>
        <taxon>Chromadorea</taxon>
        <taxon>Rhabditida</taxon>
        <taxon>Tylenchina</taxon>
        <taxon>Panagrolaimomorpha</taxon>
        <taxon>Strongyloidoidea</taxon>
        <taxon>Strongyloididae</taxon>
        <taxon>Strongyloides</taxon>
    </lineage>
</organism>
<proteinExistence type="predicted"/>
<feature type="signal peptide" evidence="9">
    <location>
        <begin position="1"/>
        <end position="24"/>
    </location>
</feature>
<dbReference type="InterPro" id="IPR006026">
    <property type="entry name" value="Peptidase_Metallo"/>
</dbReference>
<accession>A0A090LQD3</accession>
<dbReference type="GO" id="GO:0006508">
    <property type="term" value="P:proteolysis"/>
    <property type="evidence" value="ECO:0007669"/>
    <property type="project" value="UniProtKB-KW"/>
</dbReference>
<keyword evidence="4 9" id="KW-0378">Hydrolase</keyword>
<dbReference type="EMBL" id="LN609529">
    <property type="protein sequence ID" value="CEF69761.1"/>
    <property type="molecule type" value="Genomic_DNA"/>
</dbReference>
<keyword evidence="1" id="KW-0245">EGF-like domain</keyword>
<evidence type="ECO:0000256" key="3">
    <source>
        <dbReference type="ARBA" id="ARBA00022723"/>
    </source>
</evidence>
<dbReference type="GeneID" id="36382132"/>
<dbReference type="PANTHER" id="PTHR10127">
    <property type="entry name" value="DISCOIDIN, CUB, EGF, LAMININ , AND ZINC METALLOPROTEASE DOMAIN CONTAINING"/>
    <property type="match status" value="1"/>
</dbReference>
<evidence type="ECO:0000256" key="9">
    <source>
        <dbReference type="RuleBase" id="RU361183"/>
    </source>
</evidence>
<evidence type="ECO:0000256" key="2">
    <source>
        <dbReference type="ARBA" id="ARBA00022670"/>
    </source>
</evidence>
<dbReference type="PROSITE" id="PS51864">
    <property type="entry name" value="ASTACIN"/>
    <property type="match status" value="1"/>
</dbReference>
<keyword evidence="12" id="KW-1185">Reference proteome</keyword>
<dbReference type="PANTHER" id="PTHR10127:SF780">
    <property type="entry name" value="METALLOENDOPEPTIDASE"/>
    <property type="match status" value="1"/>
</dbReference>
<sequence>MLDRLFSTLTFFYVFLFFIHNCISEKSDIRDNLLKNEQTKDRFKRAIKNMDDVKLSLPINYYINPGTNSRVIKRVLQYIKKETCITFKEKRDIFVSEGFLFILDTESRVSVGPTVKNMSQPIMFNSKCSRTFGCILNLVGHALGLIYTHNRPDRGDYININRKNFEFFEYEIFHKNPQTNVLTYNTSYGYGSLMHEGRKFMTIGSKVISSSKTLHPYNYMIGQRYYLSFNDVKLLNYYYCDKKCSSKKKLNCYNNGYANPNDCKKCKCPNGYTKSKVCKKVYSNSKKCGRSGLYATKKLHYVKAAKKISCTYHITSKVGTKIKIYVKHSNTKEKNPCFEKMGLEIKYRKDKGAVGLCLCGNYTKFDFVSENRYVMINYNGKSNSNSFKIAFKQVEN</sequence>
<keyword evidence="9" id="KW-0732">Signal</keyword>
<dbReference type="SMART" id="SM00235">
    <property type="entry name" value="ZnMc"/>
    <property type="match status" value="1"/>
</dbReference>
<keyword evidence="3 9" id="KW-0479">Metal-binding</keyword>
<dbReference type="Gene3D" id="2.60.120.290">
    <property type="entry name" value="Spermadhesin, CUB domain"/>
    <property type="match status" value="1"/>
</dbReference>
<evidence type="ECO:0000313" key="12">
    <source>
        <dbReference type="Proteomes" id="UP000035682"/>
    </source>
</evidence>
<dbReference type="PRINTS" id="PR00480">
    <property type="entry name" value="ASTACIN"/>
</dbReference>
<dbReference type="CTD" id="36382132"/>
<dbReference type="WBParaSite" id="SRAE_2000440700.1">
    <property type="protein sequence ID" value="SRAE_2000440700.1"/>
    <property type="gene ID" value="WBGene00264639"/>
</dbReference>